<dbReference type="Gene3D" id="3.40.50.300">
    <property type="entry name" value="P-loop containing nucleotide triphosphate hydrolases"/>
    <property type="match status" value="2"/>
</dbReference>
<dbReference type="Pfam" id="PF00005">
    <property type="entry name" value="ABC_tran"/>
    <property type="match status" value="2"/>
</dbReference>
<dbReference type="SUPFAM" id="SSF52540">
    <property type="entry name" value="P-loop containing nucleoside triphosphate hydrolases"/>
    <property type="match status" value="2"/>
</dbReference>
<dbReference type="InterPro" id="IPR050388">
    <property type="entry name" value="ABC_Ni/Peptide_Import"/>
</dbReference>
<feature type="domain" description="ABC transporter" evidence="8">
    <location>
        <begin position="6"/>
        <end position="259"/>
    </location>
</feature>
<evidence type="ECO:0000313" key="10">
    <source>
        <dbReference type="Proteomes" id="UP001164390"/>
    </source>
</evidence>
<dbReference type="PANTHER" id="PTHR43297:SF2">
    <property type="entry name" value="DIPEPTIDE TRANSPORT ATP-BINDING PROTEIN DPPD"/>
    <property type="match status" value="1"/>
</dbReference>
<dbReference type="RefSeq" id="WP_271635583.1">
    <property type="nucleotide sequence ID" value="NZ_CP094970.1"/>
</dbReference>
<evidence type="ECO:0000313" key="9">
    <source>
        <dbReference type="EMBL" id="UYM06672.1"/>
    </source>
</evidence>
<organism evidence="9 10">
    <name type="scientific">Solicola gregarius</name>
    <dbReference type="NCBI Taxonomy" id="2908642"/>
    <lineage>
        <taxon>Bacteria</taxon>
        <taxon>Bacillati</taxon>
        <taxon>Actinomycetota</taxon>
        <taxon>Actinomycetes</taxon>
        <taxon>Propionibacteriales</taxon>
        <taxon>Nocardioidaceae</taxon>
        <taxon>Solicola</taxon>
    </lineage>
</organism>
<evidence type="ECO:0000256" key="3">
    <source>
        <dbReference type="ARBA" id="ARBA00022448"/>
    </source>
</evidence>
<evidence type="ECO:0000256" key="4">
    <source>
        <dbReference type="ARBA" id="ARBA00022475"/>
    </source>
</evidence>
<dbReference type="InterPro" id="IPR013563">
    <property type="entry name" value="Oligopep_ABC_C"/>
</dbReference>
<keyword evidence="4" id="KW-1003">Cell membrane</keyword>
<evidence type="ECO:0000259" key="8">
    <source>
        <dbReference type="PROSITE" id="PS50893"/>
    </source>
</evidence>
<keyword evidence="10" id="KW-1185">Reference proteome</keyword>
<evidence type="ECO:0000256" key="5">
    <source>
        <dbReference type="ARBA" id="ARBA00022741"/>
    </source>
</evidence>
<feature type="domain" description="ABC transporter" evidence="8">
    <location>
        <begin position="280"/>
        <end position="527"/>
    </location>
</feature>
<protein>
    <submittedName>
        <fullName evidence="9">ABC transporter ATP-binding protein</fullName>
    </submittedName>
</protein>
<dbReference type="GO" id="GO:0015833">
    <property type="term" value="P:peptide transport"/>
    <property type="evidence" value="ECO:0007669"/>
    <property type="project" value="InterPro"/>
</dbReference>
<dbReference type="Pfam" id="PF08352">
    <property type="entry name" value="oligo_HPY"/>
    <property type="match status" value="2"/>
</dbReference>
<dbReference type="InterPro" id="IPR003439">
    <property type="entry name" value="ABC_transporter-like_ATP-bd"/>
</dbReference>
<keyword evidence="3" id="KW-0813">Transport</keyword>
<dbReference type="PROSITE" id="PS00211">
    <property type="entry name" value="ABC_TRANSPORTER_1"/>
    <property type="match status" value="2"/>
</dbReference>
<dbReference type="EMBL" id="CP094970">
    <property type="protein sequence ID" value="UYM06672.1"/>
    <property type="molecule type" value="Genomic_DNA"/>
</dbReference>
<reference evidence="9" key="1">
    <citation type="submission" date="2022-01" db="EMBL/GenBank/DDBJ databases">
        <title>Nocardioidaceae gen. sp. A5X3R13.</title>
        <authorList>
            <person name="Lopez Marin M.A."/>
            <person name="Uhlik O."/>
        </authorList>
    </citation>
    <scope>NUCLEOTIDE SEQUENCE</scope>
    <source>
        <strain evidence="9">A5X3R13</strain>
    </source>
</reference>
<dbReference type="InterPro" id="IPR027417">
    <property type="entry name" value="P-loop_NTPase"/>
</dbReference>
<dbReference type="GO" id="GO:0005886">
    <property type="term" value="C:plasma membrane"/>
    <property type="evidence" value="ECO:0007669"/>
    <property type="project" value="UniProtKB-SubCell"/>
</dbReference>
<dbReference type="Proteomes" id="UP001164390">
    <property type="component" value="Chromosome"/>
</dbReference>
<dbReference type="AlphaFoldDB" id="A0AA46YLI5"/>
<gene>
    <name evidence="9" type="ORF">L0C25_06270</name>
</gene>
<dbReference type="InterPro" id="IPR017871">
    <property type="entry name" value="ABC_transporter-like_CS"/>
</dbReference>
<proteinExistence type="inferred from homology"/>
<sequence>MTAPLLSVNDLRVGIHGREIVHGVSFDVRDGGCLGVVGESGSGKSLTVLSATGLLDVTGALVSGSSQLRDSEGVATATEVVGASARTLRSVLGRRVGFVFQDPGTSLNPLLTLERQLTEGPEFHLGMTRRAARRHALELLESVGVSDPDDRLHAYPHQLSGGQRQRVMIAIALACNPDLLIADEPTTALDVTTQAQVVELVRSMQAERGMAVVWISHDLGLIGQVADEVTVLHNGVAVEQANTRTLFDEPQDEYTQLLLDARPVLGTPRKQPEPAAEPLLRVEDLHVTYTQRAATGTRRILAVRGVSFEVDRGTTLGIVGESGSGKSTVAGVLTRQVDADKGSVSLADRDVLAANGREARTLKRRISMVFQDPFAALNPRATVARSISEPVRVHRLAEGSARDERVRELLDLVELPADFAARYPHQLSGGQRQRVCIARALACDPELMILDESTASLDVSIQARVLDLLLRLQSDLGLTYVFIAHDLAVVERMSNDVLVMHRGRAVEHRPAAELFASPQADYTRTLLAAIPPTRPRAALT</sequence>
<comment type="similarity">
    <text evidence="2">Belongs to the ABC transporter superfamily.</text>
</comment>
<dbReference type="NCBIfam" id="NF008453">
    <property type="entry name" value="PRK11308.1"/>
    <property type="match status" value="2"/>
</dbReference>
<comment type="subcellular location">
    <subcellularLocation>
        <location evidence="1">Cell membrane</location>
        <topology evidence="1">Peripheral membrane protein</topology>
    </subcellularLocation>
</comment>
<dbReference type="PROSITE" id="PS50893">
    <property type="entry name" value="ABC_TRANSPORTER_2"/>
    <property type="match status" value="2"/>
</dbReference>
<dbReference type="PANTHER" id="PTHR43297">
    <property type="entry name" value="OLIGOPEPTIDE TRANSPORT ATP-BINDING PROTEIN APPD"/>
    <property type="match status" value="1"/>
</dbReference>
<evidence type="ECO:0000256" key="7">
    <source>
        <dbReference type="ARBA" id="ARBA00023136"/>
    </source>
</evidence>
<evidence type="ECO:0000256" key="1">
    <source>
        <dbReference type="ARBA" id="ARBA00004202"/>
    </source>
</evidence>
<dbReference type="GO" id="GO:0005524">
    <property type="term" value="F:ATP binding"/>
    <property type="evidence" value="ECO:0007669"/>
    <property type="project" value="UniProtKB-KW"/>
</dbReference>
<name>A0AA46YLI5_9ACTN</name>
<dbReference type="InterPro" id="IPR003593">
    <property type="entry name" value="AAA+_ATPase"/>
</dbReference>
<dbReference type="CDD" id="cd03257">
    <property type="entry name" value="ABC_NikE_OppD_transporters"/>
    <property type="match status" value="2"/>
</dbReference>
<dbReference type="SMART" id="SM00382">
    <property type="entry name" value="AAA"/>
    <property type="match status" value="2"/>
</dbReference>
<keyword evidence="5" id="KW-0547">Nucleotide-binding</keyword>
<accession>A0AA46YLI5</accession>
<dbReference type="KEGG" id="sgrg:L0C25_06270"/>
<evidence type="ECO:0000256" key="6">
    <source>
        <dbReference type="ARBA" id="ARBA00022840"/>
    </source>
</evidence>
<dbReference type="GO" id="GO:0016887">
    <property type="term" value="F:ATP hydrolysis activity"/>
    <property type="evidence" value="ECO:0007669"/>
    <property type="project" value="InterPro"/>
</dbReference>
<keyword evidence="7" id="KW-0472">Membrane</keyword>
<evidence type="ECO:0000256" key="2">
    <source>
        <dbReference type="ARBA" id="ARBA00005417"/>
    </source>
</evidence>
<keyword evidence="6 9" id="KW-0067">ATP-binding</keyword>